<name>A0AAV2PV58_MEGNR</name>
<comment type="caution">
    <text evidence="1">The sequence shown here is derived from an EMBL/GenBank/DDBJ whole genome shotgun (WGS) entry which is preliminary data.</text>
</comment>
<evidence type="ECO:0000313" key="2">
    <source>
        <dbReference type="Proteomes" id="UP001497623"/>
    </source>
</evidence>
<feature type="non-terminal residue" evidence="1">
    <location>
        <position position="1295"/>
    </location>
</feature>
<accession>A0AAV2PV58</accession>
<feature type="non-terminal residue" evidence="1">
    <location>
        <position position="1"/>
    </location>
</feature>
<protein>
    <submittedName>
        <fullName evidence="1">Uncharacterized protein</fullName>
    </submittedName>
</protein>
<proteinExistence type="predicted"/>
<dbReference type="Proteomes" id="UP001497623">
    <property type="component" value="Unassembled WGS sequence"/>
</dbReference>
<organism evidence="1 2">
    <name type="scientific">Meganyctiphanes norvegica</name>
    <name type="common">Northern krill</name>
    <name type="synonym">Thysanopoda norvegica</name>
    <dbReference type="NCBI Taxonomy" id="48144"/>
    <lineage>
        <taxon>Eukaryota</taxon>
        <taxon>Metazoa</taxon>
        <taxon>Ecdysozoa</taxon>
        <taxon>Arthropoda</taxon>
        <taxon>Crustacea</taxon>
        <taxon>Multicrustacea</taxon>
        <taxon>Malacostraca</taxon>
        <taxon>Eumalacostraca</taxon>
        <taxon>Eucarida</taxon>
        <taxon>Euphausiacea</taxon>
        <taxon>Euphausiidae</taxon>
        <taxon>Meganyctiphanes</taxon>
    </lineage>
</organism>
<evidence type="ECO:0000313" key="1">
    <source>
        <dbReference type="EMBL" id="CAL4065850.1"/>
    </source>
</evidence>
<keyword evidence="2" id="KW-1185">Reference proteome</keyword>
<gene>
    <name evidence="1" type="ORF">MNOR_LOCUS5105</name>
</gene>
<sequence length="1295" mass="145664">IHFLPGHQILKIDSATAFTYHLDSDDPDMGFRTMFLTTFGTEVKFYNYHEEILMLKKLEDGRKSMSFGNNFTQIAYADTFVDYKGDLIKKRFMFTFEAGKNGKQLYHEIEIDPILDILRIRSTRVWKVTGEFMKTIQNNGHIYILLCDHENEINIYEFAADKYRNFDPWFIHKFKLEETPLEIEIFTSHFDQNLLITMPNEARIYKIKGNRFDHLQTLKPEIPITKFENIVPIKMKGCGLHEILLAVQGTDAYPYVWNGYNESYSMIEGIAVPTDIFWSQAVSFANQENSGEVVVPGKSSVLTMHLYGHLEELQNPVIVLYDQVHNHLEKIEEEFLHQQGEINKTIHAIDHSITESSNINGTITINGSVEFLEDLHTHDIDAPRITIDESIAGENITNEEYLRRLTQLKMDSDELYSTVINLENVLSDAVPKNISEGKIIGSKIIKGGNVNISHLDVGDLDVILALQNEEEFPLQEKVEKLVRKDFPGIVKGRKTFPEFVTLFRLETDFLDDIPVSDLVTNDGEESIAGAVFEKGLFVKGNLSFSENATAAGKNPNQIVCATNRIHRLGRCRFNSTLRVPGNLMVQSGIVDGVQMDDLAHKTLKKNSQSVLDMLLNITQFIIVEGNIRTESIMGVNFTEFLDHVVLKNKPSNISGHLTYEADVNIQGNLIVNGLINNKQFPVDYPLVNDTHIDFGNKTFGLLEVDDVNVKGFVDEKKTEEFLTKTTNQTVNDTKVFDCGIDVYGDLDVGSGIIDGLNMSNLHLINERNFSDIKTIVFKRNLKVESLNFTGNLNGADFKEVIDDLVFCDEKKVLIDSVKTFNNLAVRATEFYSTVNNEKVSEFITTNIAQTINGQITFSEVTHFRSLDVNGMVDGVDIDLLYGNALYLDKSDQVVTGKIMFSDNITMISLKVHQEINDIDFNRAVTISGDQQIDTPQNFTNANFENLYITNIKLGEPALIDGVDIDDFLKRRLTTIGAQSVQGNIVIECPVNGSTLHSEQINGYDLDDLVNNVVVHNANVTINSDIIFSSMEVLGQIKTKNKGGANGFSLAEVASNAFSLDGSENNMEYAHFEYLEISDLSINGLVDGVNIEDLINDAVFDDDYTDITVTGNKSFTSGMHAQRNIEALTVNGLNYSSNLLLNRGEQIITGEYTFNNMTIMKNVFLNGSFNEITMEEFEDDATERENLIFNDEVVLTGPSIINWIDVIGLFNNFNLYDVYNDAVCDDTSEISGKIIFDVPPEFSNLNIENLNGVYFESVLSDAVFKNSDACMFEDDIKIDGVITVSNINVNETNIEV</sequence>
<dbReference type="EMBL" id="CAXKWB010001928">
    <property type="protein sequence ID" value="CAL4065850.1"/>
    <property type="molecule type" value="Genomic_DNA"/>
</dbReference>
<reference evidence="1 2" key="1">
    <citation type="submission" date="2024-05" db="EMBL/GenBank/DDBJ databases">
        <authorList>
            <person name="Wallberg A."/>
        </authorList>
    </citation>
    <scope>NUCLEOTIDE SEQUENCE [LARGE SCALE GENOMIC DNA]</scope>
</reference>